<proteinExistence type="predicted"/>
<name>N1V2L8_9MICC</name>
<dbReference type="Proteomes" id="UP000010729">
    <property type="component" value="Unassembled WGS sequence"/>
</dbReference>
<feature type="domain" description="23S rRNA (guanine(745)-N(1))-methyltransferase N-terminal" evidence="4">
    <location>
        <begin position="15"/>
        <end position="53"/>
    </location>
</feature>
<feature type="binding site" evidence="2">
    <location>
        <position position="80"/>
    </location>
    <ligand>
        <name>S-adenosyl-L-methionine</name>
        <dbReference type="ChEBI" id="CHEBI:59789"/>
    </ligand>
</feature>
<dbReference type="GO" id="GO:0032259">
    <property type="term" value="P:methylation"/>
    <property type="evidence" value="ECO:0007669"/>
    <property type="project" value="UniProtKB-KW"/>
</dbReference>
<evidence type="ECO:0000256" key="2">
    <source>
        <dbReference type="PIRSR" id="PIRSR018249-2"/>
    </source>
</evidence>
<feature type="binding site" evidence="2">
    <location>
        <begin position="110"/>
        <end position="111"/>
    </location>
    <ligand>
        <name>S-adenosyl-L-methionine</name>
        <dbReference type="ChEBI" id="CHEBI:59789"/>
    </ligand>
</feature>
<dbReference type="Pfam" id="PF13649">
    <property type="entry name" value="Methyltransf_25"/>
    <property type="match status" value="1"/>
</dbReference>
<sequence>MAPLPHPLDAAGLLRCPVCAAGIAPRAGSVTGGLRCAAGHSFDGAKQGYINLLTGRGTSFTPDTAEMVAARVEFLEGGHYLPLVESVAQTAGRLLADVADPVVVDAGAGTGHYLAAVLHEVPSARAVALDLSKYALRRAARGCPQALCLVWDLWRPLPLADRAADLMLNIFAPRNAAEYARVLKPGGHLLVVTPAPGHMDALRQLMPLLAIDEDKSDRLAAAFRGMLHLEDVEELVVPLQLGAEDVHNLVMMGPNAHHVDAAGLKGPDGPPTAVEARFTVSIFRKPLS</sequence>
<protein>
    <submittedName>
        <fullName evidence="5">S-adenosylmethionine-dependent methyltransferase</fullName>
    </submittedName>
</protein>
<feature type="domain" description="Methyltransferase" evidence="3">
    <location>
        <begin position="103"/>
        <end position="187"/>
    </location>
</feature>
<accession>N1V2L8</accession>
<dbReference type="InterPro" id="IPR041698">
    <property type="entry name" value="Methyltransf_25"/>
</dbReference>
<dbReference type="CDD" id="cd02440">
    <property type="entry name" value="AdoMet_MTases"/>
    <property type="match status" value="1"/>
</dbReference>
<dbReference type="InterPro" id="IPR050508">
    <property type="entry name" value="Methyltransf_Superfamily"/>
</dbReference>
<organism evidence="5 6">
    <name type="scientific">Arthrobacter crystallopoietes BAB-32</name>
    <dbReference type="NCBI Taxonomy" id="1246476"/>
    <lineage>
        <taxon>Bacteria</taxon>
        <taxon>Bacillati</taxon>
        <taxon>Actinomycetota</taxon>
        <taxon>Actinomycetes</taxon>
        <taxon>Micrococcales</taxon>
        <taxon>Micrococcaceae</taxon>
        <taxon>Crystallibacter</taxon>
    </lineage>
</organism>
<dbReference type="OrthoDB" id="108476at2"/>
<dbReference type="SUPFAM" id="SSF53335">
    <property type="entry name" value="S-adenosyl-L-methionine-dependent methyltransferases"/>
    <property type="match status" value="1"/>
</dbReference>
<dbReference type="GO" id="GO:0046872">
    <property type="term" value="F:metal ion binding"/>
    <property type="evidence" value="ECO:0007669"/>
    <property type="project" value="UniProtKB-KW"/>
</dbReference>
<dbReference type="RefSeq" id="WP_005267358.1">
    <property type="nucleotide sequence ID" value="NZ_ANPE02000069.1"/>
</dbReference>
<comment type="caution">
    <text evidence="5">The sequence shown here is derived from an EMBL/GenBank/DDBJ whole genome shotgun (WGS) entry which is preliminary data.</text>
</comment>
<dbReference type="PANTHER" id="PTHR42912:SF45">
    <property type="entry name" value="23S RRNA (GUANINE(745)-N(1))-METHYLTRANSFERASE"/>
    <property type="match status" value="1"/>
</dbReference>
<keyword evidence="5" id="KW-0808">Transferase</keyword>
<evidence type="ECO:0000259" key="3">
    <source>
        <dbReference type="Pfam" id="PF13649"/>
    </source>
</evidence>
<gene>
    <name evidence="5" type="ORF">D477_003633</name>
</gene>
<dbReference type="InterPro" id="IPR048647">
    <property type="entry name" value="RlmA_N"/>
</dbReference>
<dbReference type="EMBL" id="ANPE02000069">
    <property type="protein sequence ID" value="EMY35595.1"/>
    <property type="molecule type" value="Genomic_DNA"/>
</dbReference>
<feature type="binding site" evidence="1">
    <location>
        <position position="40"/>
    </location>
    <ligand>
        <name>Zn(2+)</name>
        <dbReference type="ChEBI" id="CHEBI:29105"/>
    </ligand>
</feature>
<evidence type="ECO:0000313" key="5">
    <source>
        <dbReference type="EMBL" id="EMY35595.1"/>
    </source>
</evidence>
<feature type="binding site" evidence="2">
    <location>
        <position position="198"/>
    </location>
    <ligand>
        <name>S-adenosyl-L-methionine</name>
        <dbReference type="ChEBI" id="CHEBI:59789"/>
    </ligand>
</feature>
<dbReference type="PIRSF" id="PIRSF018249">
    <property type="entry name" value="MyrA_prd"/>
    <property type="match status" value="1"/>
</dbReference>
<evidence type="ECO:0000313" key="6">
    <source>
        <dbReference type="Proteomes" id="UP000010729"/>
    </source>
</evidence>
<reference evidence="5 6" key="1">
    <citation type="journal article" date="2013" name="Genome Announc.">
        <title>Draft Genome Sequence of Arthrobacter crystallopoietes Strain BAB-32, Revealing Genes for Bioremediation.</title>
        <authorList>
            <person name="Joshi M.N."/>
            <person name="Pandit A.S."/>
            <person name="Sharma A."/>
            <person name="Pandya R.V."/>
            <person name="Desai S.M."/>
            <person name="Saxena A.K."/>
            <person name="Bagatharia S.B."/>
        </authorList>
    </citation>
    <scope>NUCLEOTIDE SEQUENCE [LARGE SCALE GENOMIC DNA]</scope>
    <source>
        <strain evidence="5 6">BAB-32</strain>
    </source>
</reference>
<keyword evidence="1" id="KW-0862">Zinc</keyword>
<dbReference type="InterPro" id="IPR016718">
    <property type="entry name" value="rRNA_m1G-MeTrfase_A_prd"/>
</dbReference>
<dbReference type="Pfam" id="PF21302">
    <property type="entry name" value="Zn_ribbon_RlmA"/>
    <property type="match status" value="1"/>
</dbReference>
<feature type="binding site" evidence="1">
    <location>
        <position position="36"/>
    </location>
    <ligand>
        <name>Zn(2+)</name>
        <dbReference type="ChEBI" id="CHEBI:29105"/>
    </ligand>
</feature>
<dbReference type="GO" id="GO:0008168">
    <property type="term" value="F:methyltransferase activity"/>
    <property type="evidence" value="ECO:0007669"/>
    <property type="project" value="UniProtKB-KW"/>
</dbReference>
<keyword evidence="2" id="KW-0949">S-adenosyl-L-methionine</keyword>
<dbReference type="Gene3D" id="3.40.50.150">
    <property type="entry name" value="Vaccinia Virus protein VP39"/>
    <property type="match status" value="1"/>
</dbReference>
<dbReference type="InterPro" id="IPR029063">
    <property type="entry name" value="SAM-dependent_MTases_sf"/>
</dbReference>
<dbReference type="AlphaFoldDB" id="N1V2L8"/>
<keyword evidence="6" id="KW-1185">Reference proteome</keyword>
<dbReference type="PANTHER" id="PTHR42912">
    <property type="entry name" value="METHYLTRANSFERASE"/>
    <property type="match status" value="1"/>
</dbReference>
<evidence type="ECO:0000259" key="4">
    <source>
        <dbReference type="Pfam" id="PF21302"/>
    </source>
</evidence>
<keyword evidence="1" id="KW-0479">Metal-binding</keyword>
<evidence type="ECO:0000256" key="1">
    <source>
        <dbReference type="PIRSR" id="PIRSR018249-1"/>
    </source>
</evidence>
<keyword evidence="5" id="KW-0489">Methyltransferase</keyword>